<dbReference type="Gene3D" id="3.30.1330.60">
    <property type="entry name" value="OmpA-like domain"/>
    <property type="match status" value="1"/>
</dbReference>
<feature type="compositionally biased region" description="Acidic residues" evidence="12">
    <location>
        <begin position="1327"/>
        <end position="1343"/>
    </location>
</feature>
<feature type="compositionally biased region" description="Acidic residues" evidence="12">
    <location>
        <begin position="1105"/>
        <end position="1122"/>
    </location>
</feature>
<feature type="compositionally biased region" description="Acidic residues" evidence="12">
    <location>
        <begin position="1358"/>
        <end position="1380"/>
    </location>
</feature>
<keyword evidence="17" id="KW-1185">Reference proteome</keyword>
<feature type="signal peptide" evidence="13">
    <location>
        <begin position="1"/>
        <end position="40"/>
    </location>
</feature>
<dbReference type="GO" id="GO:0009279">
    <property type="term" value="C:cell outer membrane"/>
    <property type="evidence" value="ECO:0007669"/>
    <property type="project" value="UniProtKB-SubCell"/>
</dbReference>
<dbReference type="SUPFAM" id="SSF56925">
    <property type="entry name" value="OMPA-like"/>
    <property type="match status" value="1"/>
</dbReference>
<feature type="compositionally biased region" description="Acidic residues" evidence="12">
    <location>
        <begin position="1389"/>
        <end position="1413"/>
    </location>
</feature>
<dbReference type="PANTHER" id="PTHR30329">
    <property type="entry name" value="STATOR ELEMENT OF FLAGELLAR MOTOR COMPLEX"/>
    <property type="match status" value="1"/>
</dbReference>
<gene>
    <name evidence="16" type="ORF">GFN93_04855</name>
</gene>
<reference evidence="16 17" key="1">
    <citation type="submission" date="2019-10" db="EMBL/GenBank/DDBJ databases">
        <title>Alcanivorax sp.PA15-N-34 draft genome sequence.</title>
        <authorList>
            <person name="Liao X."/>
            <person name="Shao Z."/>
        </authorList>
    </citation>
    <scope>NUCLEOTIDE SEQUENCE [LARGE SCALE GENOMIC DNA]</scope>
    <source>
        <strain evidence="16 17">PA15-N-34</strain>
    </source>
</reference>
<dbReference type="Proteomes" id="UP000469421">
    <property type="component" value="Unassembled WGS sequence"/>
</dbReference>
<dbReference type="PROSITE" id="PS51123">
    <property type="entry name" value="OMPA_2"/>
    <property type="match status" value="1"/>
</dbReference>
<accession>A0A6N7LT86</accession>
<evidence type="ECO:0000259" key="15">
    <source>
        <dbReference type="PROSITE" id="PS51123"/>
    </source>
</evidence>
<sequence length="1980" mass="202125">MNTHKPALTSRQMTCSRHAVRYRRLLMATGLLVAADAVHAAVTPIDLTGPVSSWDIIMQGTAFDPGNDQQASSNPGVDIVGTDLDATMLTIYDDKGTLGDTSDDELAFRVRVGGANSQGGFGGNLWIGMDVDLDGDLDVFIGMDGDGKTGASFDGQVSVYEAGNDLNNSPSTSSAINPVWVADLLDNGTNYSFDTVDNITDPLRSTDDINLDAKTDRFISFKVNWDALKAALNAKPLTDPSGNLIGSLNGGVGITKDTSIAYTLSTSTNSNNVNADVGGYDNKNDDMSVSFEEQGAFSPPLSVSNIFPVINSDGGGDTATIHIYEGTTAVTTVAASDANGDTVIYTITGGADAGLFSINGDQLSFISAPVFGADNEYLVIVTADDQRGGADSQALTVIVDEVSGDVIAPTVSSIVRGSPSSELTNADSVTFTVTFDEPVLNVSGDDFVVSGTVAGASVSGVVDLGGGSYSVTVAGIAAANGTLGLAFAPTQNITDTSGNALSNTAPTGTSETYALDNQAPTLSSAEVIGNTLTLTYDETLDGGSLPSLSDFDVQLNGGGSATVSSVAVNGNTVVLTLAATVADTDTVTVSYTAAGVPVQDAAANPVANLSGAAVLNSTNDTLAPTVLSVARLNPLTELTNTDSVTFRVTFSEQVDNVTANDFFASGTASTGAIISAVFAQSLNTFDVTVAGISDANGNLALGFAGGQDIADTSANPLGNTSPSGANESYTLDNIAPGDALVTAISADTGASATDGVTSDTTLMISGSADPNATVEVLLNGTLIGSAIANGSGEWTLDYTGTVLSEGAYTLKAQASDAAGNTGTVAAPFFNLLVDTTDPQAATFAEDGDTLSDNTPTLTGTAEPNVAVVVSIDGQQYSTTADGAGNWSVTVTHALADSSYAVLVTSTDLAGNTSESNGSIAIDSTLDSDNDGIPDSVEGTVDTDNDTIPDYLDTDSDNDGIPDSVEGVVDTDEDSAPNYRDTDSDDDGKPDEDEGTGDVDGDGIANYIDADDSDGPNGDPDGDGLTNQQEEDLGSNGNEQDTDGDGKNDGDEVGGDTSNPKDSDGDGIPDYVDPDDVPDDGNGNDSDNDGIPDGEECPDYSAGCPDTDDDGLPNYLDDDDDNDGIPTATEGASRDTDGNGTPDYLDADDDGDGLLTRNEDANTDMDDDASTNPGPDADNDGIPAYLDPNDGIAGVGDADGDGLTDDQECGSLPCQDSDDDGVPDYMDADDDNDGINTADEDVNGNGDPRDDDTDGDGTPDYLDTDDDGDGIETSAENGGNDDDGDNIPNHLDKDSNNSGGTADNTGDSDGDGLSDAEECPTGVPCQDSDNDGTPDYMDEDDDGDGISTRDEDLNGNGDPTDDDSDNDGTPDYLDSDDDDDGVETRNEGGPETDTDEDGIPDYLDPDTGDSDGDGLGDGIECPNGVPCPDSDGDGFSDFIDPDDDNDGINTADEDINGNGDARDDDTDGDGTPDYLDTDDDNDGVPSKDEGTGDDDGDGIPNYLDPDSDDSDGNDSDNDGLTDNEECPDFAGAGCPDSDGDGIPDYLDPLASKTASPSASRGAIGTGLNGAGSTPLVSVLMLLLAGLVRARKNGSKVMLTLLSLLPGITLAGEAYLGAGAGLSWLQPDADDAGYHLDDKNDLSLLVLGGYQWHPHWAAEALYVDLGDAGLEARQGVMPATLDVAYRFAGVSAMYYLKGLEPGEQGWDFFARLGGGALEGNAGSTREDAEHSSQIYFGAGAEQRWSNGWALRAEAQSFDSDASLVSLAVIKRFGKAAPPSSEETPVEVVEDVAAAGVTAPLDGDDDGVVDADDQCPDSAAETAVDAAGCELKAERVATDSDGDGVSDDKDACPGSSPGEVVDALGCSKSFAFDTRNILFASGSAALTDQGKQAVVKLAKALGDSPVAIQVLAYTDSVGAASANLALSEKRAATVVEELVTLGVDPIRLTAVGKGEADPVADNSTAEGREANRRVEFKLGETAQ</sequence>
<keyword evidence="6 13" id="KW-0732">Signal</keyword>
<feature type="compositionally biased region" description="Polar residues" evidence="12">
    <location>
        <begin position="1295"/>
        <end position="1304"/>
    </location>
</feature>
<feature type="compositionally biased region" description="Acidic residues" evidence="12">
    <location>
        <begin position="1085"/>
        <end position="1097"/>
    </location>
</feature>
<evidence type="ECO:0000256" key="6">
    <source>
        <dbReference type="ARBA" id="ARBA00022729"/>
    </source>
</evidence>
<evidence type="ECO:0000256" key="9">
    <source>
        <dbReference type="ARBA" id="ARBA00023136"/>
    </source>
</evidence>
<evidence type="ECO:0000313" key="17">
    <source>
        <dbReference type="Proteomes" id="UP000469421"/>
    </source>
</evidence>
<feature type="compositionally biased region" description="Acidic residues" evidence="12">
    <location>
        <begin position="1305"/>
        <end position="1317"/>
    </location>
</feature>
<dbReference type="Pfam" id="PF00691">
    <property type="entry name" value="OmpA"/>
    <property type="match status" value="1"/>
</dbReference>
<feature type="domain" description="Cadherin" evidence="14">
    <location>
        <begin position="328"/>
        <end position="411"/>
    </location>
</feature>
<dbReference type="InterPro" id="IPR013783">
    <property type="entry name" value="Ig-like_fold"/>
</dbReference>
<keyword evidence="4" id="KW-1134">Transmembrane beta strand</keyword>
<evidence type="ECO:0000256" key="2">
    <source>
        <dbReference type="ARBA" id="ARBA00005710"/>
    </source>
</evidence>
<evidence type="ECO:0000256" key="4">
    <source>
        <dbReference type="ARBA" id="ARBA00022452"/>
    </source>
</evidence>
<dbReference type="InterPro" id="IPR011250">
    <property type="entry name" value="OMP/PagP_B-barrel"/>
</dbReference>
<keyword evidence="7" id="KW-0406">Ion transport</keyword>
<keyword evidence="3" id="KW-0813">Transport</keyword>
<comment type="subcellular location">
    <subcellularLocation>
        <location evidence="1">Cell outer membrane</location>
        <topology evidence="1">Multi-pass membrane protein</topology>
    </subcellularLocation>
</comment>
<feature type="compositionally biased region" description="Acidic residues" evidence="12">
    <location>
        <begin position="940"/>
        <end position="959"/>
    </location>
</feature>
<feature type="region of interest" description="Disordered" evidence="12">
    <location>
        <begin position="909"/>
        <end position="1559"/>
    </location>
</feature>
<dbReference type="Gene3D" id="2.40.160.20">
    <property type="match status" value="1"/>
</dbReference>
<evidence type="ECO:0000256" key="13">
    <source>
        <dbReference type="SAM" id="SignalP"/>
    </source>
</evidence>
<evidence type="ECO:0000256" key="1">
    <source>
        <dbReference type="ARBA" id="ARBA00004571"/>
    </source>
</evidence>
<dbReference type="GO" id="GO:0006811">
    <property type="term" value="P:monoatomic ion transport"/>
    <property type="evidence" value="ECO:0007669"/>
    <property type="project" value="UniProtKB-KW"/>
</dbReference>
<feature type="compositionally biased region" description="Polar residues" evidence="12">
    <location>
        <begin position="909"/>
        <end position="918"/>
    </location>
</feature>
<keyword evidence="10" id="KW-0998">Cell outer membrane</keyword>
<feature type="domain" description="OmpA-like" evidence="15">
    <location>
        <begin position="1863"/>
        <end position="1979"/>
    </location>
</feature>
<dbReference type="InterPro" id="IPR002126">
    <property type="entry name" value="Cadherin-like_dom"/>
</dbReference>
<evidence type="ECO:0000313" key="16">
    <source>
        <dbReference type="EMBL" id="MQX52566.1"/>
    </source>
</evidence>
<comment type="similarity">
    <text evidence="2">Belongs to the outer membrane OOP (TC 1.B.6) superfamily. OmpA family.</text>
</comment>
<dbReference type="GO" id="GO:0015288">
    <property type="term" value="F:porin activity"/>
    <property type="evidence" value="ECO:0007669"/>
    <property type="project" value="UniProtKB-KW"/>
</dbReference>
<dbReference type="CDD" id="cd11304">
    <property type="entry name" value="Cadherin_repeat"/>
    <property type="match status" value="1"/>
</dbReference>
<feature type="compositionally biased region" description="Acidic residues" evidence="12">
    <location>
        <begin position="1215"/>
        <end position="1241"/>
    </location>
</feature>
<dbReference type="Pfam" id="PF01389">
    <property type="entry name" value="OmpA_membrane"/>
    <property type="match status" value="1"/>
</dbReference>
<dbReference type="SUPFAM" id="SSF49313">
    <property type="entry name" value="Cadherin-like"/>
    <property type="match status" value="1"/>
</dbReference>
<evidence type="ECO:0000256" key="12">
    <source>
        <dbReference type="SAM" id="MobiDB-lite"/>
    </source>
</evidence>
<dbReference type="InterPro" id="IPR000498">
    <property type="entry name" value="OmpA-like_TM_dom"/>
</dbReference>
<dbReference type="Pfam" id="PF19077">
    <property type="entry name" value="Big_13"/>
    <property type="match status" value="2"/>
</dbReference>
<dbReference type="NCBIfam" id="NF033510">
    <property type="entry name" value="Ca_tandemer"/>
    <property type="match status" value="2"/>
</dbReference>
<dbReference type="InterPro" id="IPR036737">
    <property type="entry name" value="OmpA-like_sf"/>
</dbReference>
<feature type="compositionally biased region" description="Acidic residues" evidence="12">
    <location>
        <begin position="982"/>
        <end position="1000"/>
    </location>
</feature>
<keyword evidence="8" id="KW-0626">Porin</keyword>
<dbReference type="SUPFAM" id="SSF103088">
    <property type="entry name" value="OmpA-like"/>
    <property type="match status" value="1"/>
</dbReference>
<dbReference type="InterPro" id="IPR028974">
    <property type="entry name" value="TSP_type-3_rpt"/>
</dbReference>
<evidence type="ECO:0000256" key="7">
    <source>
        <dbReference type="ARBA" id="ARBA00023065"/>
    </source>
</evidence>
<feature type="compositionally biased region" description="Acidic residues" evidence="12">
    <location>
        <begin position="1429"/>
        <end position="1454"/>
    </location>
</feature>
<proteinExistence type="inferred from homology"/>
<evidence type="ECO:0000256" key="8">
    <source>
        <dbReference type="ARBA" id="ARBA00023114"/>
    </source>
</evidence>
<keyword evidence="5" id="KW-0812">Transmembrane</keyword>
<dbReference type="Gene3D" id="2.60.40.1220">
    <property type="match status" value="1"/>
</dbReference>
<name>A0A6N7LT86_9GAMM</name>
<dbReference type="PRINTS" id="PR01021">
    <property type="entry name" value="OMPADOMAIN"/>
</dbReference>
<dbReference type="SUPFAM" id="SSF103647">
    <property type="entry name" value="TSP type-3 repeat"/>
    <property type="match status" value="1"/>
</dbReference>
<evidence type="ECO:0000256" key="10">
    <source>
        <dbReference type="ARBA" id="ARBA00023237"/>
    </source>
</evidence>
<comment type="caution">
    <text evidence="16">The sequence shown here is derived from an EMBL/GenBank/DDBJ whole genome shotgun (WGS) entry which is preliminary data.</text>
</comment>
<protein>
    <submittedName>
        <fullName evidence="16">OmpA family protein</fullName>
    </submittedName>
</protein>
<dbReference type="Pfam" id="PF13753">
    <property type="entry name" value="SWM_repeat"/>
    <property type="match status" value="1"/>
</dbReference>
<dbReference type="InterPro" id="IPR050330">
    <property type="entry name" value="Bact_OuterMem_StrucFunc"/>
</dbReference>
<evidence type="ECO:0000256" key="3">
    <source>
        <dbReference type="ARBA" id="ARBA00022448"/>
    </source>
</evidence>
<dbReference type="PANTHER" id="PTHR30329:SF21">
    <property type="entry name" value="LIPOPROTEIN YIAD-RELATED"/>
    <property type="match status" value="1"/>
</dbReference>
<dbReference type="Gene3D" id="2.60.40.10">
    <property type="entry name" value="Immunoglobulins"/>
    <property type="match status" value="2"/>
</dbReference>
<feature type="compositionally biased region" description="Basic and acidic residues" evidence="12">
    <location>
        <begin position="1963"/>
        <end position="1980"/>
    </location>
</feature>
<dbReference type="PROSITE" id="PS50268">
    <property type="entry name" value="CADHERIN_2"/>
    <property type="match status" value="1"/>
</dbReference>
<dbReference type="InterPro" id="IPR006664">
    <property type="entry name" value="OMP_bac"/>
</dbReference>
<evidence type="ECO:0000256" key="5">
    <source>
        <dbReference type="ARBA" id="ARBA00022692"/>
    </source>
</evidence>
<feature type="compositionally biased region" description="Acidic residues" evidence="12">
    <location>
        <begin position="1248"/>
        <end position="1269"/>
    </location>
</feature>
<dbReference type="GO" id="GO:0046930">
    <property type="term" value="C:pore complex"/>
    <property type="evidence" value="ECO:0007669"/>
    <property type="project" value="UniProtKB-KW"/>
</dbReference>
<dbReference type="InterPro" id="IPR014755">
    <property type="entry name" value="Cu-Rt/internalin_Ig-like"/>
</dbReference>
<dbReference type="GO" id="GO:0007156">
    <property type="term" value="P:homophilic cell adhesion via plasma membrane adhesion molecules"/>
    <property type="evidence" value="ECO:0007669"/>
    <property type="project" value="InterPro"/>
</dbReference>
<evidence type="ECO:0000256" key="11">
    <source>
        <dbReference type="PROSITE-ProRule" id="PRU00473"/>
    </source>
</evidence>
<feature type="compositionally biased region" description="Acidic residues" evidence="12">
    <location>
        <begin position="1504"/>
        <end position="1526"/>
    </location>
</feature>
<dbReference type="GO" id="GO:0005509">
    <property type="term" value="F:calcium ion binding"/>
    <property type="evidence" value="ECO:0007669"/>
    <property type="project" value="InterPro"/>
</dbReference>
<dbReference type="InterPro" id="IPR028059">
    <property type="entry name" value="SWM_rpt"/>
</dbReference>
<dbReference type="InterPro" id="IPR015919">
    <property type="entry name" value="Cadherin-like_sf"/>
</dbReference>
<keyword evidence="9 11" id="KW-0472">Membrane</keyword>
<dbReference type="CDD" id="cd07185">
    <property type="entry name" value="OmpA_C-like"/>
    <property type="match status" value="1"/>
</dbReference>
<dbReference type="EMBL" id="WIRE01000001">
    <property type="protein sequence ID" value="MQX52566.1"/>
    <property type="molecule type" value="Genomic_DNA"/>
</dbReference>
<dbReference type="RefSeq" id="WP_153499391.1">
    <property type="nucleotide sequence ID" value="NZ_WIRE01000001.1"/>
</dbReference>
<feature type="compositionally biased region" description="Acidic residues" evidence="12">
    <location>
        <begin position="1197"/>
        <end position="1207"/>
    </location>
</feature>
<feature type="compositionally biased region" description="Acidic residues" evidence="12">
    <location>
        <begin position="1461"/>
        <end position="1481"/>
    </location>
</feature>
<evidence type="ECO:0000259" key="14">
    <source>
        <dbReference type="PROSITE" id="PS50268"/>
    </source>
</evidence>
<dbReference type="InterPro" id="IPR006665">
    <property type="entry name" value="OmpA-like"/>
</dbReference>
<feature type="chain" id="PRO_5026693474" evidence="13">
    <location>
        <begin position="41"/>
        <end position="1980"/>
    </location>
</feature>
<organism evidence="16 17">
    <name type="scientific">Alcanivorax sediminis</name>
    <dbReference type="NCBI Taxonomy" id="2663008"/>
    <lineage>
        <taxon>Bacteria</taxon>
        <taxon>Pseudomonadati</taxon>
        <taxon>Pseudomonadota</taxon>
        <taxon>Gammaproteobacteria</taxon>
        <taxon>Oceanospirillales</taxon>
        <taxon>Alcanivoracaceae</taxon>
        <taxon>Alcanivorax</taxon>
    </lineage>
</organism>
<dbReference type="InterPro" id="IPR044016">
    <property type="entry name" value="Big_13"/>
</dbReference>
<dbReference type="Gene3D" id="4.10.1080.10">
    <property type="entry name" value="TSP type-3 repeat"/>
    <property type="match status" value="3"/>
</dbReference>
<feature type="region of interest" description="Disordered" evidence="12">
    <location>
        <begin position="1951"/>
        <end position="1980"/>
    </location>
</feature>
<dbReference type="Gene3D" id="2.60.40.60">
    <property type="entry name" value="Cadherins"/>
    <property type="match status" value="1"/>
</dbReference>